<evidence type="ECO:0000313" key="2">
    <source>
        <dbReference type="EMBL" id="PWY78377.1"/>
    </source>
</evidence>
<dbReference type="EMBL" id="MSFL01000017">
    <property type="protein sequence ID" value="PWY78377.1"/>
    <property type="molecule type" value="Genomic_DNA"/>
</dbReference>
<reference evidence="2 3" key="1">
    <citation type="submission" date="2016-12" db="EMBL/GenBank/DDBJ databases">
        <title>The genomes of Aspergillus section Nigri reveals drivers in fungal speciation.</title>
        <authorList>
            <consortium name="DOE Joint Genome Institute"/>
            <person name="Vesth T.C."/>
            <person name="Nybo J."/>
            <person name="Theobald S."/>
            <person name="Brandl J."/>
            <person name="Frisvad J.C."/>
            <person name="Nielsen K.F."/>
            <person name="Lyhne E.K."/>
            <person name="Kogle M.E."/>
            <person name="Kuo A."/>
            <person name="Riley R."/>
            <person name="Clum A."/>
            <person name="Nolan M."/>
            <person name="Lipzen A."/>
            <person name="Salamov A."/>
            <person name="Henrissat B."/>
            <person name="Wiebenga A."/>
            <person name="De Vries R.P."/>
            <person name="Grigoriev I.V."/>
            <person name="Mortensen U.H."/>
            <person name="Andersen M.R."/>
            <person name="Baker S.E."/>
        </authorList>
    </citation>
    <scope>NUCLEOTIDE SEQUENCE [LARGE SCALE GENOMIC DNA]</scope>
    <source>
        <strain evidence="2 3">CBS 117.55</strain>
    </source>
</reference>
<dbReference type="GO" id="GO:0005975">
    <property type="term" value="P:carbohydrate metabolic process"/>
    <property type="evidence" value="ECO:0007669"/>
    <property type="project" value="InterPro"/>
</dbReference>
<dbReference type="InterPro" id="IPR012341">
    <property type="entry name" value="6hp_glycosidase-like_sf"/>
</dbReference>
<dbReference type="Proteomes" id="UP000247233">
    <property type="component" value="Unassembled WGS sequence"/>
</dbReference>
<dbReference type="SUPFAM" id="SSF48208">
    <property type="entry name" value="Six-hairpin glycosidases"/>
    <property type="match status" value="1"/>
</dbReference>
<comment type="caution">
    <text evidence="2">The sequence shown here is derived from an EMBL/GenBank/DDBJ whole genome shotgun (WGS) entry which is preliminary data.</text>
</comment>
<organism evidence="2 3">
    <name type="scientific">Aspergillus heteromorphus CBS 117.55</name>
    <dbReference type="NCBI Taxonomy" id="1448321"/>
    <lineage>
        <taxon>Eukaryota</taxon>
        <taxon>Fungi</taxon>
        <taxon>Dikarya</taxon>
        <taxon>Ascomycota</taxon>
        <taxon>Pezizomycotina</taxon>
        <taxon>Eurotiomycetes</taxon>
        <taxon>Eurotiomycetidae</taxon>
        <taxon>Eurotiales</taxon>
        <taxon>Aspergillaceae</taxon>
        <taxon>Aspergillus</taxon>
        <taxon>Aspergillus subgen. Circumdati</taxon>
    </lineage>
</organism>
<dbReference type="Gene3D" id="1.50.10.10">
    <property type="match status" value="1"/>
</dbReference>
<dbReference type="GO" id="GO:0003824">
    <property type="term" value="F:catalytic activity"/>
    <property type="evidence" value="ECO:0007669"/>
    <property type="project" value="UniProtKB-ARBA"/>
</dbReference>
<dbReference type="VEuPathDB" id="FungiDB:BO70DRAFT_363256"/>
<dbReference type="InterPro" id="IPR011613">
    <property type="entry name" value="GH15-like"/>
</dbReference>
<dbReference type="AlphaFoldDB" id="A0A317VZI5"/>
<accession>A0A317VZI5</accession>
<proteinExistence type="predicted"/>
<dbReference type="InterPro" id="IPR008928">
    <property type="entry name" value="6-hairpin_glycosidase_sf"/>
</dbReference>
<protein>
    <recommendedName>
        <fullName evidence="1">GH15-like domain-containing protein</fullName>
    </recommendedName>
</protein>
<sequence>MRASRSKAYLPHDPFFQQLRKTATSNFDSALSFANHLGMFSEEVASSGEQIGNMPQAFSHLACVSAAMNLGGDR</sequence>
<feature type="domain" description="GH15-like" evidence="1">
    <location>
        <begin position="17"/>
        <end position="67"/>
    </location>
</feature>
<dbReference type="RefSeq" id="XP_025398318.1">
    <property type="nucleotide sequence ID" value="XM_025543519.1"/>
</dbReference>
<evidence type="ECO:0000259" key="1">
    <source>
        <dbReference type="Pfam" id="PF00723"/>
    </source>
</evidence>
<name>A0A317VZI5_9EURO</name>
<dbReference type="Pfam" id="PF00723">
    <property type="entry name" value="Glyco_hydro_15"/>
    <property type="match status" value="1"/>
</dbReference>
<dbReference type="GeneID" id="37065756"/>
<gene>
    <name evidence="2" type="ORF">BO70DRAFT_363256</name>
</gene>
<dbReference type="OrthoDB" id="4800261at2759"/>
<keyword evidence="3" id="KW-1185">Reference proteome</keyword>
<evidence type="ECO:0000313" key="3">
    <source>
        <dbReference type="Proteomes" id="UP000247233"/>
    </source>
</evidence>
<dbReference type="STRING" id="1448321.A0A317VZI5"/>